<dbReference type="RefSeq" id="WP_407202245.1">
    <property type="nucleotide sequence ID" value="NZ_JBIGOZ010000001.1"/>
</dbReference>
<keyword evidence="2 4" id="KW-0808">Transferase</keyword>
<sequence length="337" mass="39921">MINASDYLLSIIIPAYNNAEFITDTLASLHQGITNEVEVIIINDGSTDLTEERINAFYREHHCNNVKYIYQENHGVAIARNVGLSHATGKYIGFVDSDDIISPDYFSVLLPKLREEKYDIVEFNLTRDINNLYQCQKDKPDAVRQSEITLTDENLTQLLPTFRAGQWHLVTKFFRRDIIGQDRFEEHHRYEDIIFCPFQYFKCHKILKIDNKLYYYRINDRSITENILENDAQYIFFAMRKMCDYIKENDEKRTVATLMIINCFLEGRKLLRKKKGYYRYEEDMISDIQDALTCCDTSIVKRKVIYKMKYPHIDRFISKIRFKAINACKMLFVSKES</sequence>
<dbReference type="PATRIC" id="fig|545.12.peg.4720"/>
<gene>
    <name evidence="4" type="ORF">BN1086_04698</name>
</gene>
<dbReference type="InterPro" id="IPR029044">
    <property type="entry name" value="Nucleotide-diphossugar_trans"/>
</dbReference>
<reference evidence="4" key="1">
    <citation type="submission" date="2014-06" db="EMBL/GenBank/DDBJ databases">
        <authorList>
            <person name="Urmite Genomes Urmite Genomes"/>
        </authorList>
    </citation>
    <scope>NUCLEOTIDE SEQUENCE</scope>
</reference>
<name>A0A078LI47_CITKO</name>
<dbReference type="SUPFAM" id="SSF53448">
    <property type="entry name" value="Nucleotide-diphospho-sugar transferases"/>
    <property type="match status" value="1"/>
</dbReference>
<dbReference type="InterPro" id="IPR001173">
    <property type="entry name" value="Glyco_trans_2-like"/>
</dbReference>
<evidence type="ECO:0000256" key="1">
    <source>
        <dbReference type="ARBA" id="ARBA00022676"/>
    </source>
</evidence>
<dbReference type="CDD" id="cd00761">
    <property type="entry name" value="Glyco_tranf_GTA_type"/>
    <property type="match status" value="1"/>
</dbReference>
<organism evidence="4">
    <name type="scientific">Citrobacter koseri</name>
    <name type="common">Citrobacter diversus</name>
    <dbReference type="NCBI Taxonomy" id="545"/>
    <lineage>
        <taxon>Bacteria</taxon>
        <taxon>Pseudomonadati</taxon>
        <taxon>Pseudomonadota</taxon>
        <taxon>Gammaproteobacteria</taxon>
        <taxon>Enterobacterales</taxon>
        <taxon>Enterobacteriaceae</taxon>
        <taxon>Citrobacter</taxon>
    </lineage>
</organism>
<dbReference type="AlphaFoldDB" id="A0A078LI47"/>
<protein>
    <submittedName>
        <fullName evidence="4">Putative glycosyl transferase</fullName>
    </submittedName>
</protein>
<accession>A0A078LI47</accession>
<evidence type="ECO:0000313" key="4">
    <source>
        <dbReference type="EMBL" id="CDZ86450.1"/>
    </source>
</evidence>
<dbReference type="Gene3D" id="3.90.550.10">
    <property type="entry name" value="Spore Coat Polysaccharide Biosynthesis Protein SpsA, Chain A"/>
    <property type="match status" value="1"/>
</dbReference>
<dbReference type="PANTHER" id="PTHR22916">
    <property type="entry name" value="GLYCOSYLTRANSFERASE"/>
    <property type="match status" value="1"/>
</dbReference>
<proteinExistence type="predicted"/>
<dbReference type="EMBL" id="LK931336">
    <property type="protein sequence ID" value="CDZ86450.1"/>
    <property type="molecule type" value="Genomic_DNA"/>
</dbReference>
<dbReference type="GO" id="GO:0016758">
    <property type="term" value="F:hexosyltransferase activity"/>
    <property type="evidence" value="ECO:0007669"/>
    <property type="project" value="UniProtKB-ARBA"/>
</dbReference>
<keyword evidence="1" id="KW-0328">Glycosyltransferase</keyword>
<feature type="domain" description="Glycosyltransferase 2-like" evidence="3">
    <location>
        <begin position="10"/>
        <end position="140"/>
    </location>
</feature>
<dbReference type="Pfam" id="PF00535">
    <property type="entry name" value="Glycos_transf_2"/>
    <property type="match status" value="1"/>
</dbReference>
<dbReference type="PANTHER" id="PTHR22916:SF51">
    <property type="entry name" value="GLYCOSYLTRANSFERASE EPSH-RELATED"/>
    <property type="match status" value="1"/>
</dbReference>
<evidence type="ECO:0000259" key="3">
    <source>
        <dbReference type="Pfam" id="PF00535"/>
    </source>
</evidence>
<evidence type="ECO:0000256" key="2">
    <source>
        <dbReference type="ARBA" id="ARBA00022679"/>
    </source>
</evidence>